<keyword evidence="2" id="KW-1185">Reference proteome</keyword>
<comment type="caution">
    <text evidence="1">The sequence shown here is derived from an EMBL/GenBank/DDBJ whole genome shotgun (WGS) entry which is preliminary data.</text>
</comment>
<evidence type="ECO:0000313" key="2">
    <source>
        <dbReference type="Proteomes" id="UP001163324"/>
    </source>
</evidence>
<dbReference type="Proteomes" id="UP001163324">
    <property type="component" value="Chromosome 3"/>
</dbReference>
<protein>
    <submittedName>
        <fullName evidence="1">Uncharacterized protein</fullName>
    </submittedName>
</protein>
<accession>A0ACC0V7P9</accession>
<proteinExistence type="predicted"/>
<name>A0ACC0V7P9_9HYPO</name>
<reference evidence="1" key="1">
    <citation type="submission" date="2022-10" db="EMBL/GenBank/DDBJ databases">
        <title>Complete Genome of Trichothecium roseum strain YXFP-22015, a Plant Pathogen Isolated from Citrus.</title>
        <authorList>
            <person name="Wang Y."/>
            <person name="Zhu L."/>
        </authorList>
    </citation>
    <scope>NUCLEOTIDE SEQUENCE</scope>
    <source>
        <strain evidence="1">YXFP-22015</strain>
    </source>
</reference>
<gene>
    <name evidence="1" type="ORF">N3K66_003742</name>
</gene>
<sequence>MTTRPSFDDLPLQPSGPRGNAWGLHGPSDQLGALNALTPSAVAAAARDEIRDGARVSTDHPLDAVSPPCFGRAGLSHRMWQKKPRVVNDDEVTLNTQSSSQWDGLRHFGYQDEAVFYGGRTIGDLYSSDVLGIHAWANAGGIVGRGILLDYASWTEQAGRSLPPAFETSPIPASDLRLVAASQGTTIRPGDILLVRTGWGRAYAGLDDAGRAALAAMDPPPAVGLESSEETLRWLWDCGFAAVAGDQPSFEAWPCRDKRFWLHEWLLSGWGMPIGEIFDLERLAEECAKRKRWSFFFSSVPLKVPGGVASPPNGVAIF</sequence>
<evidence type="ECO:0000313" key="1">
    <source>
        <dbReference type="EMBL" id="KAI9901925.1"/>
    </source>
</evidence>
<organism evidence="1 2">
    <name type="scientific">Trichothecium roseum</name>
    <dbReference type="NCBI Taxonomy" id="47278"/>
    <lineage>
        <taxon>Eukaryota</taxon>
        <taxon>Fungi</taxon>
        <taxon>Dikarya</taxon>
        <taxon>Ascomycota</taxon>
        <taxon>Pezizomycotina</taxon>
        <taxon>Sordariomycetes</taxon>
        <taxon>Hypocreomycetidae</taxon>
        <taxon>Hypocreales</taxon>
        <taxon>Hypocreales incertae sedis</taxon>
        <taxon>Trichothecium</taxon>
    </lineage>
</organism>
<dbReference type="EMBL" id="CM047942">
    <property type="protein sequence ID" value="KAI9901925.1"/>
    <property type="molecule type" value="Genomic_DNA"/>
</dbReference>